<dbReference type="AlphaFoldDB" id="A0A150QU00"/>
<dbReference type="EMBL" id="JEMA01000361">
    <property type="protein sequence ID" value="KYF71106.1"/>
    <property type="molecule type" value="Genomic_DNA"/>
</dbReference>
<evidence type="ECO:0000313" key="1">
    <source>
        <dbReference type="EMBL" id="KYF71106.1"/>
    </source>
</evidence>
<proteinExistence type="predicted"/>
<name>A0A150QU00_SORCE</name>
<sequence>MSPQSGCPPSTPTTAPVMKSFWSLARKTMSRETSSGVPVRLSGVARRASSRSSSPYCAVPLVRMLLPGATALTRMPSAAHSTASDRVRFSTPARAAPVCAMPGNPRATDAVTFTTRPRRAGIIARRATSRVMKKVPFRLLRTTASQPFGVMSAAGLGNCPPALFTSTSTRPKRSRTWPTKAAICSGSRISQGAASTLSPAIPSVSSAFTAASSLSGLRPQTATFAPR</sequence>
<organism evidence="1 2">
    <name type="scientific">Sorangium cellulosum</name>
    <name type="common">Polyangium cellulosum</name>
    <dbReference type="NCBI Taxonomy" id="56"/>
    <lineage>
        <taxon>Bacteria</taxon>
        <taxon>Pseudomonadati</taxon>
        <taxon>Myxococcota</taxon>
        <taxon>Polyangia</taxon>
        <taxon>Polyangiales</taxon>
        <taxon>Polyangiaceae</taxon>
        <taxon>Sorangium</taxon>
    </lineage>
</organism>
<reference evidence="1 2" key="1">
    <citation type="submission" date="2014-02" db="EMBL/GenBank/DDBJ databases">
        <title>The small core and large imbalanced accessory genome model reveals a collaborative survival strategy of Sorangium cellulosum strains in nature.</title>
        <authorList>
            <person name="Han K."/>
            <person name="Peng R."/>
            <person name="Blom J."/>
            <person name="Li Y.-Z."/>
        </authorList>
    </citation>
    <scope>NUCLEOTIDE SEQUENCE [LARGE SCALE GENOMIC DNA]</scope>
    <source>
        <strain evidence="1 2">So0008-312</strain>
    </source>
</reference>
<evidence type="ECO:0000313" key="2">
    <source>
        <dbReference type="Proteomes" id="UP000075260"/>
    </source>
</evidence>
<accession>A0A150QU00</accession>
<comment type="caution">
    <text evidence="1">The sequence shown here is derived from an EMBL/GenBank/DDBJ whole genome shotgun (WGS) entry which is preliminary data.</text>
</comment>
<gene>
    <name evidence="1" type="ORF">BE15_37555</name>
</gene>
<dbReference type="Proteomes" id="UP000075260">
    <property type="component" value="Unassembled WGS sequence"/>
</dbReference>
<protein>
    <submittedName>
        <fullName evidence="1">Uncharacterized protein</fullName>
    </submittedName>
</protein>